<protein>
    <recommendedName>
        <fullName evidence="3">FAD dependent oxidoreductase domain-containing protein</fullName>
    </recommendedName>
</protein>
<sequence length="216" mass="23836">MLNLTNISTAVCRRFASSSTFGGSYDVVIVGGGMVGNAMAASIGANSKLDSCRVLLLDAGKQKSLGAPSAIYSNRVSAVNPTSVNLFKQLGIWDRLEQYRIKKVSKLQVLDSCSQSTIEFEQPRSEQEVAFIIENNAITSALYDRILECPNLDVKTEVTVDSCVHAHLEGWKRNLDQLGDRCRWSAELRARSHARWLLAVELRAEGHCRHAEDPRG</sequence>
<keyword evidence="2" id="KW-1185">Reference proteome</keyword>
<dbReference type="InterPro" id="IPR036188">
    <property type="entry name" value="FAD/NAD-bd_sf"/>
</dbReference>
<dbReference type="PANTHER" id="PTHR43876:SF7">
    <property type="entry name" value="UBIQUINONE BIOSYNTHESIS MONOOXYGENASE COQ6, MITOCHONDRIAL"/>
    <property type="match status" value="1"/>
</dbReference>
<organism evidence="1 2">
    <name type="scientific">Steinernema carpocapsae</name>
    <name type="common">Entomopathogenic nematode</name>
    <dbReference type="NCBI Taxonomy" id="34508"/>
    <lineage>
        <taxon>Eukaryota</taxon>
        <taxon>Metazoa</taxon>
        <taxon>Ecdysozoa</taxon>
        <taxon>Nematoda</taxon>
        <taxon>Chromadorea</taxon>
        <taxon>Rhabditida</taxon>
        <taxon>Tylenchina</taxon>
        <taxon>Panagrolaimomorpha</taxon>
        <taxon>Strongyloidoidea</taxon>
        <taxon>Steinernematidae</taxon>
        <taxon>Steinernema</taxon>
    </lineage>
</organism>
<dbReference type="PANTHER" id="PTHR43876">
    <property type="entry name" value="UBIQUINONE BIOSYNTHESIS MONOOXYGENASE COQ6, MITOCHONDRIAL"/>
    <property type="match status" value="1"/>
</dbReference>
<reference evidence="1 2" key="1">
    <citation type="journal article" date="2015" name="Genome Biol.">
        <title>Comparative genomics of Steinernema reveals deeply conserved gene regulatory networks.</title>
        <authorList>
            <person name="Dillman A.R."/>
            <person name="Macchietto M."/>
            <person name="Porter C.F."/>
            <person name="Rogers A."/>
            <person name="Williams B."/>
            <person name="Antoshechkin I."/>
            <person name="Lee M.M."/>
            <person name="Goodwin Z."/>
            <person name="Lu X."/>
            <person name="Lewis E.E."/>
            <person name="Goodrich-Blair H."/>
            <person name="Stock S.P."/>
            <person name="Adams B.J."/>
            <person name="Sternberg P.W."/>
            <person name="Mortazavi A."/>
        </authorList>
    </citation>
    <scope>NUCLEOTIDE SEQUENCE [LARGE SCALE GENOMIC DNA]</scope>
    <source>
        <strain evidence="1 2">ALL</strain>
    </source>
</reference>
<evidence type="ECO:0000313" key="2">
    <source>
        <dbReference type="Proteomes" id="UP000298663"/>
    </source>
</evidence>
<dbReference type="EMBL" id="AZBU02000011">
    <property type="protein sequence ID" value="TKR60826.1"/>
    <property type="molecule type" value="Genomic_DNA"/>
</dbReference>
<reference evidence="1 2" key="2">
    <citation type="journal article" date="2019" name="G3 (Bethesda)">
        <title>Hybrid Assembly of the Genome of the Entomopathogenic Nematode Steinernema carpocapsae Identifies the X-Chromosome.</title>
        <authorList>
            <person name="Serra L."/>
            <person name="Macchietto M."/>
            <person name="Macias-Munoz A."/>
            <person name="McGill C.J."/>
            <person name="Rodriguez I.M."/>
            <person name="Rodriguez B."/>
            <person name="Murad R."/>
            <person name="Mortazavi A."/>
        </authorList>
    </citation>
    <scope>NUCLEOTIDE SEQUENCE [LARGE SCALE GENOMIC DNA]</scope>
    <source>
        <strain evidence="1 2">ALL</strain>
    </source>
</reference>
<dbReference type="GO" id="GO:0005739">
    <property type="term" value="C:mitochondrion"/>
    <property type="evidence" value="ECO:0007669"/>
    <property type="project" value="TreeGrafter"/>
</dbReference>
<evidence type="ECO:0000313" key="1">
    <source>
        <dbReference type="EMBL" id="TKR60826.1"/>
    </source>
</evidence>
<comment type="caution">
    <text evidence="1">The sequence shown here is derived from an EMBL/GenBank/DDBJ whole genome shotgun (WGS) entry which is preliminary data.</text>
</comment>
<accession>A0A4U5LX77</accession>
<dbReference type="AlphaFoldDB" id="A0A4U5LX77"/>
<name>A0A4U5LX77_STECR</name>
<dbReference type="SUPFAM" id="SSF51905">
    <property type="entry name" value="FAD/NAD(P)-binding domain"/>
    <property type="match status" value="1"/>
</dbReference>
<dbReference type="InterPro" id="IPR051205">
    <property type="entry name" value="UbiH/COQ6_monooxygenase"/>
</dbReference>
<dbReference type="STRING" id="34508.A0A4U5LX77"/>
<evidence type="ECO:0008006" key="3">
    <source>
        <dbReference type="Google" id="ProtNLM"/>
    </source>
</evidence>
<dbReference type="Gene3D" id="3.50.50.60">
    <property type="entry name" value="FAD/NAD(P)-binding domain"/>
    <property type="match status" value="1"/>
</dbReference>
<gene>
    <name evidence="1" type="ORF">L596_028013</name>
</gene>
<dbReference type="Proteomes" id="UP000298663">
    <property type="component" value="Unassembled WGS sequence"/>
</dbReference>
<dbReference type="OrthoDB" id="683240at2759"/>
<proteinExistence type="predicted"/>